<comment type="caution">
    <text evidence="2">The sequence shown here is derived from an EMBL/GenBank/DDBJ whole genome shotgun (WGS) entry which is preliminary data.</text>
</comment>
<dbReference type="Pfam" id="PF19953">
    <property type="entry name" value="EACC1"/>
    <property type="match status" value="1"/>
</dbReference>
<dbReference type="InterPro" id="IPR045428">
    <property type="entry name" value="EACC1"/>
</dbReference>
<dbReference type="AlphaFoldDB" id="A0A841FWH3"/>
<evidence type="ECO:0000313" key="3">
    <source>
        <dbReference type="Proteomes" id="UP000548476"/>
    </source>
</evidence>
<proteinExistence type="predicted"/>
<protein>
    <submittedName>
        <fullName evidence="2">Uncharacterized protein</fullName>
    </submittedName>
</protein>
<dbReference type="EMBL" id="JACHGT010000020">
    <property type="protein sequence ID" value="MBB6039103.1"/>
    <property type="molecule type" value="Genomic_DNA"/>
</dbReference>
<evidence type="ECO:0000256" key="1">
    <source>
        <dbReference type="SAM" id="MobiDB-lite"/>
    </source>
</evidence>
<gene>
    <name evidence="2" type="ORF">HNR73_006994</name>
</gene>
<sequence>MIAEALMVALSSGAALGGLFTAVAAWRSARRDAPTVTVKVTGSEGERTVTISGASRQEIEAMLQTLRKEPEADRPETVRGSGPDED</sequence>
<dbReference type="Proteomes" id="UP000548476">
    <property type="component" value="Unassembled WGS sequence"/>
</dbReference>
<evidence type="ECO:0000313" key="2">
    <source>
        <dbReference type="EMBL" id="MBB6039103.1"/>
    </source>
</evidence>
<name>A0A841FWH3_9ACTN</name>
<accession>A0A841FWH3</accession>
<feature type="region of interest" description="Disordered" evidence="1">
    <location>
        <begin position="66"/>
        <end position="86"/>
    </location>
</feature>
<organism evidence="2 3">
    <name type="scientific">Phytomonospora endophytica</name>
    <dbReference type="NCBI Taxonomy" id="714109"/>
    <lineage>
        <taxon>Bacteria</taxon>
        <taxon>Bacillati</taxon>
        <taxon>Actinomycetota</taxon>
        <taxon>Actinomycetes</taxon>
        <taxon>Micromonosporales</taxon>
        <taxon>Micromonosporaceae</taxon>
        <taxon>Phytomonospora</taxon>
    </lineage>
</organism>
<dbReference type="RefSeq" id="WP_184792201.1">
    <property type="nucleotide sequence ID" value="NZ_BONT01000026.1"/>
</dbReference>
<keyword evidence="3" id="KW-1185">Reference proteome</keyword>
<reference evidence="2 3" key="1">
    <citation type="submission" date="2020-08" db="EMBL/GenBank/DDBJ databases">
        <title>Genomic Encyclopedia of Type Strains, Phase IV (KMG-IV): sequencing the most valuable type-strain genomes for metagenomic binning, comparative biology and taxonomic classification.</title>
        <authorList>
            <person name="Goeker M."/>
        </authorList>
    </citation>
    <scope>NUCLEOTIDE SEQUENCE [LARGE SCALE GENOMIC DNA]</scope>
    <source>
        <strain evidence="2 3">YIM 65646</strain>
    </source>
</reference>
<feature type="compositionally biased region" description="Basic and acidic residues" evidence="1">
    <location>
        <begin position="66"/>
        <end position="77"/>
    </location>
</feature>